<organism evidence="1 2">
    <name type="scientific">Rhizobium rhizoryzae</name>
    <dbReference type="NCBI Taxonomy" id="451876"/>
    <lineage>
        <taxon>Bacteria</taxon>
        <taxon>Pseudomonadati</taxon>
        <taxon>Pseudomonadota</taxon>
        <taxon>Alphaproteobacteria</taxon>
        <taxon>Hyphomicrobiales</taxon>
        <taxon>Rhizobiaceae</taxon>
        <taxon>Rhizobium/Agrobacterium group</taxon>
        <taxon>Rhizobium</taxon>
    </lineage>
</organism>
<dbReference type="NCBIfam" id="TIGR02281">
    <property type="entry name" value="clan_AA_DTGA"/>
    <property type="match status" value="1"/>
</dbReference>
<keyword evidence="1" id="KW-0378">Hydrolase</keyword>
<comment type="caution">
    <text evidence="1">The sequence shown here is derived from an EMBL/GenBank/DDBJ whole genome shotgun (WGS) entry which is preliminary data.</text>
</comment>
<keyword evidence="2" id="KW-1185">Reference proteome</keyword>
<dbReference type="GO" id="GO:0004190">
    <property type="term" value="F:aspartic-type endopeptidase activity"/>
    <property type="evidence" value="ECO:0007669"/>
    <property type="project" value="InterPro"/>
</dbReference>
<sequence>MLRFVLLLSFVAAAASQIPYVMGLTRTSTASQEATLAMPPTSGKGAGITGGSGVTLSADARGHFQATFRLNGKPVEGLVDTGASSIAINETTAKRLGFSSNSLDYRYAISTANGSTKGALVRLDRVEIGSIRVTGVDAMVLKDDALSGTLIGMSFLKRLSSFQVADGSLKLVP</sequence>
<dbReference type="InterPro" id="IPR021109">
    <property type="entry name" value="Peptidase_aspartic_dom_sf"/>
</dbReference>
<dbReference type="AlphaFoldDB" id="A0A7W6PQL7"/>
<dbReference type="GO" id="GO:0006508">
    <property type="term" value="P:proteolysis"/>
    <property type="evidence" value="ECO:0007669"/>
    <property type="project" value="UniProtKB-KW"/>
</dbReference>
<name>A0A7W6PQL7_9HYPH</name>
<proteinExistence type="predicted"/>
<dbReference type="RefSeq" id="WP_165133436.1">
    <property type="nucleotide sequence ID" value="NZ_CP049250.1"/>
</dbReference>
<dbReference type="PROSITE" id="PS00141">
    <property type="entry name" value="ASP_PROTEASE"/>
    <property type="match status" value="1"/>
</dbReference>
<evidence type="ECO:0000313" key="1">
    <source>
        <dbReference type="EMBL" id="MBB4143608.1"/>
    </source>
</evidence>
<protein>
    <submittedName>
        <fullName evidence="1">Aspartyl protease family protein</fullName>
    </submittedName>
</protein>
<dbReference type="CDD" id="cd05483">
    <property type="entry name" value="retropepsin_like_bacteria"/>
    <property type="match status" value="1"/>
</dbReference>
<dbReference type="SUPFAM" id="SSF50630">
    <property type="entry name" value="Acid proteases"/>
    <property type="match status" value="1"/>
</dbReference>
<dbReference type="EMBL" id="JACIEC010000001">
    <property type="protein sequence ID" value="MBB4143608.1"/>
    <property type="molecule type" value="Genomic_DNA"/>
</dbReference>
<dbReference type="Gene3D" id="2.40.70.10">
    <property type="entry name" value="Acid Proteases"/>
    <property type="match status" value="1"/>
</dbReference>
<dbReference type="Proteomes" id="UP000519897">
    <property type="component" value="Unassembled WGS sequence"/>
</dbReference>
<keyword evidence="1" id="KW-0645">Protease</keyword>
<dbReference type="InterPro" id="IPR001969">
    <property type="entry name" value="Aspartic_peptidase_AS"/>
</dbReference>
<dbReference type="Pfam" id="PF13975">
    <property type="entry name" value="gag-asp_proteas"/>
    <property type="match status" value="1"/>
</dbReference>
<dbReference type="InterPro" id="IPR034122">
    <property type="entry name" value="Retropepsin-like_bacterial"/>
</dbReference>
<evidence type="ECO:0000313" key="2">
    <source>
        <dbReference type="Proteomes" id="UP000519897"/>
    </source>
</evidence>
<reference evidence="1 2" key="1">
    <citation type="submission" date="2020-08" db="EMBL/GenBank/DDBJ databases">
        <title>Genomic Encyclopedia of Type Strains, Phase IV (KMG-IV): sequencing the most valuable type-strain genomes for metagenomic binning, comparative biology and taxonomic classification.</title>
        <authorList>
            <person name="Goeker M."/>
        </authorList>
    </citation>
    <scope>NUCLEOTIDE SEQUENCE [LARGE SCALE GENOMIC DNA]</scope>
    <source>
        <strain evidence="1 2">DSM 29514</strain>
    </source>
</reference>
<accession>A0A7W6PQL7</accession>
<gene>
    <name evidence="1" type="ORF">GGQ72_002107</name>
</gene>
<dbReference type="InterPro" id="IPR011969">
    <property type="entry name" value="Clan_AA_Asp_peptidase_C"/>
</dbReference>